<comment type="catalytic activity">
    <reaction evidence="3">
        <text>a D-aminoacyl-tRNA + H2O = a tRNA + a D-alpha-amino acid + H(+)</text>
        <dbReference type="Rhea" id="RHEA:13953"/>
        <dbReference type="Rhea" id="RHEA-COMP:10123"/>
        <dbReference type="Rhea" id="RHEA-COMP:10124"/>
        <dbReference type="ChEBI" id="CHEBI:15377"/>
        <dbReference type="ChEBI" id="CHEBI:15378"/>
        <dbReference type="ChEBI" id="CHEBI:59871"/>
        <dbReference type="ChEBI" id="CHEBI:78442"/>
        <dbReference type="ChEBI" id="CHEBI:79333"/>
        <dbReference type="EC" id="3.1.1.96"/>
    </reaction>
</comment>
<dbReference type="GO" id="GO:0019478">
    <property type="term" value="P:D-amino acid catabolic process"/>
    <property type="evidence" value="ECO:0007669"/>
    <property type="project" value="UniProtKB-UniRule"/>
</dbReference>
<evidence type="ECO:0000313" key="5">
    <source>
        <dbReference type="Proteomes" id="UP000245539"/>
    </source>
</evidence>
<evidence type="ECO:0000256" key="2">
    <source>
        <dbReference type="ARBA" id="ARBA00022801"/>
    </source>
</evidence>
<dbReference type="InterPro" id="IPR023509">
    <property type="entry name" value="DTD-like_sf"/>
</dbReference>
<dbReference type="GO" id="GO:0000049">
    <property type="term" value="F:tRNA binding"/>
    <property type="evidence" value="ECO:0007669"/>
    <property type="project" value="UniProtKB-UniRule"/>
</dbReference>
<proteinExistence type="inferred from homology"/>
<keyword evidence="5" id="KW-1185">Reference proteome</keyword>
<dbReference type="Pfam" id="PF02580">
    <property type="entry name" value="Tyr_Deacylase"/>
    <property type="match status" value="1"/>
</dbReference>
<evidence type="ECO:0000313" key="4">
    <source>
        <dbReference type="EMBL" id="PWQ93020.1"/>
    </source>
</evidence>
<gene>
    <name evidence="3" type="primary">dtd</name>
    <name evidence="4" type="ORF">DKW60_18200</name>
</gene>
<evidence type="ECO:0000256" key="3">
    <source>
        <dbReference type="HAMAP-Rule" id="MF_00518"/>
    </source>
</evidence>
<dbReference type="InterPro" id="IPR003732">
    <property type="entry name" value="Daa-tRNA_deacyls_DTD"/>
</dbReference>
<comment type="subcellular location">
    <subcellularLocation>
        <location evidence="3">Cytoplasm</location>
    </subcellularLocation>
</comment>
<dbReference type="FunFam" id="3.50.80.10:FF:000001">
    <property type="entry name" value="D-aminoacyl-tRNA deacylase"/>
    <property type="match status" value="1"/>
</dbReference>
<accession>A0A317C9G6</accession>
<dbReference type="EMBL" id="QGKM01000069">
    <property type="protein sequence ID" value="PWQ93020.1"/>
    <property type="molecule type" value="Genomic_DNA"/>
</dbReference>
<dbReference type="SUPFAM" id="SSF69500">
    <property type="entry name" value="DTD-like"/>
    <property type="match status" value="1"/>
</dbReference>
<dbReference type="GO" id="GO:0106026">
    <property type="term" value="F:Gly-tRNA(Ala) deacylase activity"/>
    <property type="evidence" value="ECO:0007669"/>
    <property type="project" value="UniProtKB-UniRule"/>
</dbReference>
<keyword evidence="3" id="KW-0820">tRNA-binding</keyword>
<comment type="domain">
    <text evidence="3">A Gly-cisPro motif from one monomer fits into the active site of the other monomer to allow specific chiral rejection of L-amino acids.</text>
</comment>
<dbReference type="AlphaFoldDB" id="A0A317C9G6"/>
<feature type="short sequence motif" description="Gly-cisPro motif, important for rejection of L-amino acids" evidence="3">
    <location>
        <begin position="138"/>
        <end position="139"/>
    </location>
</feature>
<keyword evidence="3" id="KW-0694">RNA-binding</keyword>
<dbReference type="Proteomes" id="UP000245539">
    <property type="component" value="Unassembled WGS sequence"/>
</dbReference>
<dbReference type="HAMAP" id="MF_00518">
    <property type="entry name" value="Deacylase_Dtd"/>
    <property type="match status" value="1"/>
</dbReference>
<dbReference type="EC" id="3.1.1.-" evidence="3"/>
<dbReference type="GO" id="GO:0005737">
    <property type="term" value="C:cytoplasm"/>
    <property type="evidence" value="ECO:0007669"/>
    <property type="project" value="UniProtKB-SubCell"/>
</dbReference>
<dbReference type="OrthoDB" id="9801395at2"/>
<protein>
    <recommendedName>
        <fullName evidence="3">D-aminoacyl-tRNA deacylase</fullName>
        <shortName evidence="3">DTD</shortName>
        <ecNumber evidence="3">3.1.1.96</ecNumber>
    </recommendedName>
    <alternativeName>
        <fullName evidence="3">Gly-tRNA(Ala) deacylase</fullName>
        <ecNumber evidence="3">3.1.1.-</ecNumber>
    </alternativeName>
</protein>
<evidence type="ECO:0000256" key="1">
    <source>
        <dbReference type="ARBA" id="ARBA00009673"/>
    </source>
</evidence>
<dbReference type="GO" id="GO:0043908">
    <property type="term" value="F:Ser(Gly)-tRNA(Ala) hydrolase activity"/>
    <property type="evidence" value="ECO:0007669"/>
    <property type="project" value="UniProtKB-UniRule"/>
</dbReference>
<organism evidence="4 5">
    <name type="scientific">Leucothrix pacifica</name>
    <dbReference type="NCBI Taxonomy" id="1247513"/>
    <lineage>
        <taxon>Bacteria</taxon>
        <taxon>Pseudomonadati</taxon>
        <taxon>Pseudomonadota</taxon>
        <taxon>Gammaproteobacteria</taxon>
        <taxon>Thiotrichales</taxon>
        <taxon>Thiotrichaceae</taxon>
        <taxon>Leucothrix</taxon>
    </lineage>
</organism>
<keyword evidence="2 3" id="KW-0378">Hydrolase</keyword>
<sequence length="146" mass="15984">MIGLIQRVQAAQVEIDGELVGKISQGIVLLLGVQKKDNEALSDKLLHKVINYRIFEDDDGKMNNSLLDIEGELLVVSQFTLPANTKKGLRPSFASAAPPELGQSMYDYFVAQAGHKLVKPVQTGEFGADMQVSLINDGPVTFWLEV</sequence>
<dbReference type="PANTHER" id="PTHR10472:SF5">
    <property type="entry name" value="D-AMINOACYL-TRNA DEACYLASE 1"/>
    <property type="match status" value="1"/>
</dbReference>
<keyword evidence="3" id="KW-0963">Cytoplasm</keyword>
<comment type="caution">
    <text evidence="4">The sequence shown here is derived from an EMBL/GenBank/DDBJ whole genome shotgun (WGS) entry which is preliminary data.</text>
</comment>
<dbReference type="GO" id="GO:0051500">
    <property type="term" value="F:D-tyrosyl-tRNA(Tyr) deacylase activity"/>
    <property type="evidence" value="ECO:0007669"/>
    <property type="project" value="TreeGrafter"/>
</dbReference>
<name>A0A317C9G6_9GAMM</name>
<reference evidence="4 5" key="1">
    <citation type="submission" date="2018-05" db="EMBL/GenBank/DDBJ databases">
        <title>Leucothrix arctica sp. nov., isolated from Arctic seawater.</title>
        <authorList>
            <person name="Choi A."/>
            <person name="Baek K."/>
        </authorList>
    </citation>
    <scope>NUCLEOTIDE SEQUENCE [LARGE SCALE GENOMIC DNA]</scope>
    <source>
        <strain evidence="4 5">JCM 18388</strain>
    </source>
</reference>
<dbReference type="PANTHER" id="PTHR10472">
    <property type="entry name" value="D-TYROSYL-TRNA TYR DEACYLASE"/>
    <property type="match status" value="1"/>
</dbReference>
<comment type="subunit">
    <text evidence="3">Homodimer.</text>
</comment>
<dbReference type="EC" id="3.1.1.96" evidence="3"/>
<comment type="function">
    <text evidence="3">An aminoacyl-tRNA editing enzyme that deacylates mischarged D-aminoacyl-tRNAs. Also deacylates mischarged glycyl-tRNA(Ala), protecting cells against glycine mischarging by AlaRS. Acts via tRNA-based rather than protein-based catalysis; rejects L-amino acids rather than detecting D-amino acids in the active site. By recycling D-aminoacyl-tRNA to D-amino acids and free tRNA molecules, this enzyme counteracts the toxicity associated with the formation of D-aminoacyl-tRNA entities in vivo and helps enforce protein L-homochirality.</text>
</comment>
<comment type="similarity">
    <text evidence="1 3">Belongs to the DTD family.</text>
</comment>
<dbReference type="NCBIfam" id="TIGR00256">
    <property type="entry name" value="D-aminoacyl-tRNA deacylase"/>
    <property type="match status" value="1"/>
</dbReference>
<dbReference type="Gene3D" id="3.50.80.10">
    <property type="entry name" value="D-tyrosyl-tRNA(Tyr) deacylase"/>
    <property type="match status" value="1"/>
</dbReference>
<dbReference type="RefSeq" id="WP_109839092.1">
    <property type="nucleotide sequence ID" value="NZ_QGKM01000069.1"/>
</dbReference>
<comment type="catalytic activity">
    <reaction evidence="3">
        <text>glycyl-tRNA(Ala) + H2O = tRNA(Ala) + glycine + H(+)</text>
        <dbReference type="Rhea" id="RHEA:53744"/>
        <dbReference type="Rhea" id="RHEA-COMP:9657"/>
        <dbReference type="Rhea" id="RHEA-COMP:13640"/>
        <dbReference type="ChEBI" id="CHEBI:15377"/>
        <dbReference type="ChEBI" id="CHEBI:15378"/>
        <dbReference type="ChEBI" id="CHEBI:57305"/>
        <dbReference type="ChEBI" id="CHEBI:78442"/>
        <dbReference type="ChEBI" id="CHEBI:78522"/>
    </reaction>
</comment>